<name>A0A8H6T0V7_9AGAR</name>
<gene>
    <name evidence="2" type="ORF">MIND_00536400</name>
</gene>
<keyword evidence="1" id="KW-0732">Signal</keyword>
<evidence type="ECO:0000313" key="3">
    <source>
        <dbReference type="Proteomes" id="UP000636479"/>
    </source>
</evidence>
<dbReference type="RefSeq" id="XP_037222439.1">
    <property type="nucleotide sequence ID" value="XM_037362147.1"/>
</dbReference>
<feature type="chain" id="PRO_5034852551" evidence="1">
    <location>
        <begin position="17"/>
        <end position="373"/>
    </location>
</feature>
<dbReference type="AlphaFoldDB" id="A0A8H6T0V7"/>
<dbReference type="OrthoDB" id="2831310at2759"/>
<comment type="caution">
    <text evidence="2">The sequence shown here is derived from an EMBL/GenBank/DDBJ whole genome shotgun (WGS) entry which is preliminary data.</text>
</comment>
<evidence type="ECO:0000313" key="2">
    <source>
        <dbReference type="EMBL" id="KAF7307420.1"/>
    </source>
</evidence>
<dbReference type="GeneID" id="59344663"/>
<accession>A0A8H6T0V7</accession>
<evidence type="ECO:0000256" key="1">
    <source>
        <dbReference type="SAM" id="SignalP"/>
    </source>
</evidence>
<sequence length="373" mass="42953">MLFAFLVASALPLTCALESICRSCEAINNNITFLTPNNSELPGGTYIAINSTGITQLADYLDNHPDAFIKNLLLSDSTFEDLANDFGYFDTSYDRLNPPDEARWEKYRRMHAANQELSQTLRQHALDLEQRVKRIIDRVAPTLESLVLLNYLRLDEGQFYNWDDNRTRTALDHNFPQLTHLTIRDYHWDFKPLPGQRWRFFPPLPSVTHLHIVADANAFSGRYPSSSTLRRLVPNGQRIRLSGYPAKEFHPKLWKVVRWSRQIFQAILDWNPRKTIIVQPNYSPRGGYCGNPGIQHGCMLAQLAWNPAIRVLLPHEEDYNHYGVSYAAARLFSLRRALAEFEGRLVDGGEGEWDIPSLDETSEQRRSSLRYCS</sequence>
<feature type="signal peptide" evidence="1">
    <location>
        <begin position="1"/>
        <end position="16"/>
    </location>
</feature>
<keyword evidence="3" id="KW-1185">Reference proteome</keyword>
<dbReference type="EMBL" id="JACAZF010000004">
    <property type="protein sequence ID" value="KAF7307420.1"/>
    <property type="molecule type" value="Genomic_DNA"/>
</dbReference>
<protein>
    <submittedName>
        <fullName evidence="2">Uncharacterized protein</fullName>
    </submittedName>
</protein>
<organism evidence="2 3">
    <name type="scientific">Mycena indigotica</name>
    <dbReference type="NCBI Taxonomy" id="2126181"/>
    <lineage>
        <taxon>Eukaryota</taxon>
        <taxon>Fungi</taxon>
        <taxon>Dikarya</taxon>
        <taxon>Basidiomycota</taxon>
        <taxon>Agaricomycotina</taxon>
        <taxon>Agaricomycetes</taxon>
        <taxon>Agaricomycetidae</taxon>
        <taxon>Agaricales</taxon>
        <taxon>Marasmiineae</taxon>
        <taxon>Mycenaceae</taxon>
        <taxon>Mycena</taxon>
    </lineage>
</organism>
<proteinExistence type="predicted"/>
<dbReference type="Proteomes" id="UP000636479">
    <property type="component" value="Unassembled WGS sequence"/>
</dbReference>
<reference evidence="2" key="1">
    <citation type="submission" date="2020-05" db="EMBL/GenBank/DDBJ databases">
        <title>Mycena genomes resolve the evolution of fungal bioluminescence.</title>
        <authorList>
            <person name="Tsai I.J."/>
        </authorList>
    </citation>
    <scope>NUCLEOTIDE SEQUENCE</scope>
    <source>
        <strain evidence="2">171206Taipei</strain>
    </source>
</reference>